<comment type="caution">
    <text evidence="2">The sequence shown here is derived from an EMBL/GenBank/DDBJ whole genome shotgun (WGS) entry which is preliminary data.</text>
</comment>
<organism evidence="2 3">
    <name type="scientific">Lentibacillus kimchii</name>
    <dbReference type="NCBI Taxonomy" id="1542911"/>
    <lineage>
        <taxon>Bacteria</taxon>
        <taxon>Bacillati</taxon>
        <taxon>Bacillota</taxon>
        <taxon>Bacilli</taxon>
        <taxon>Bacillales</taxon>
        <taxon>Bacillaceae</taxon>
        <taxon>Lentibacillus</taxon>
    </lineage>
</organism>
<gene>
    <name evidence="2" type="ORF">ACFQU8_01745</name>
</gene>
<dbReference type="Pfam" id="PF13349">
    <property type="entry name" value="DUF4097"/>
    <property type="match status" value="1"/>
</dbReference>
<evidence type="ECO:0000259" key="1">
    <source>
        <dbReference type="Pfam" id="PF13349"/>
    </source>
</evidence>
<keyword evidence="3" id="KW-1185">Reference proteome</keyword>
<name>A0ABW2UUJ1_9BACI</name>
<protein>
    <submittedName>
        <fullName evidence="2">DUF4097 family beta strand repeat-containing protein</fullName>
    </submittedName>
</protein>
<accession>A0ABW2UUJ1</accession>
<proteinExistence type="predicted"/>
<dbReference type="Proteomes" id="UP001596620">
    <property type="component" value="Unassembled WGS sequence"/>
</dbReference>
<feature type="domain" description="DUF4097" evidence="1">
    <location>
        <begin position="61"/>
        <end position="181"/>
    </location>
</feature>
<dbReference type="InterPro" id="IPR025164">
    <property type="entry name" value="Toastrack_DUF4097"/>
</dbReference>
<sequence>MHKRFKILIFAAALLILFGGAGSLLTVQSGIGNESGMETKRVDADSVHSINIQAVNGKINTVRSEDAKQATVEWSGPVKGDGDRLSVGKNNGELSVRLESNPFKLFSFGFDFFNKNELTVSLPEKSYDSLHVKSNNGKIVANQLEARDVTIQTDNGQVDLNHLTTDQINVGMDNGQLLMKDISGNVTGRTDNGEIRLTTSDLDRDIDLTTNNGRIIVQTDKRPSNALLDAHTDNGIVSLFGRENRKTVYGDADHHVKLTTNNGMITVKE</sequence>
<dbReference type="RefSeq" id="WP_382357443.1">
    <property type="nucleotide sequence ID" value="NZ_JBHTGR010000002.1"/>
</dbReference>
<dbReference type="EMBL" id="JBHTGR010000002">
    <property type="protein sequence ID" value="MFC7745967.1"/>
    <property type="molecule type" value="Genomic_DNA"/>
</dbReference>
<evidence type="ECO:0000313" key="3">
    <source>
        <dbReference type="Proteomes" id="UP001596620"/>
    </source>
</evidence>
<reference evidence="3" key="1">
    <citation type="journal article" date="2019" name="Int. J. Syst. Evol. Microbiol.">
        <title>The Global Catalogue of Microorganisms (GCM) 10K type strain sequencing project: providing services to taxonomists for standard genome sequencing and annotation.</title>
        <authorList>
            <consortium name="The Broad Institute Genomics Platform"/>
            <consortium name="The Broad Institute Genome Sequencing Center for Infectious Disease"/>
            <person name="Wu L."/>
            <person name="Ma J."/>
        </authorList>
    </citation>
    <scope>NUCLEOTIDE SEQUENCE [LARGE SCALE GENOMIC DNA]</scope>
    <source>
        <strain evidence="3">JCM 30234</strain>
    </source>
</reference>
<evidence type="ECO:0000313" key="2">
    <source>
        <dbReference type="EMBL" id="MFC7745967.1"/>
    </source>
</evidence>